<name>A0A0A1V073_9HYPO</name>
<sequence length="180" mass="20530">MPGGKYRVSVAGFRRDGISDDPSLETTYGHAMYHWGIWVEPKNTPGAGRLYHVEEHPPMNSAEGVIPGGWKMEPRNSDAQSSRRLIGRIMIGKLPAGKGYHEIEALLRQVPAPVEGSSENCITWTMNAIRLLQGQEPTPWAEEFDVEEFMDHAYSRIKGWHRLKDWLFAGYKESYVKRKF</sequence>
<proteinExistence type="predicted"/>
<accession>A0A0A1V073</accession>
<reference evidence="1 2" key="1">
    <citation type="submission" date="2014-02" db="EMBL/GenBank/DDBJ databases">
        <title>The genome sequence of the entomopathogenic fungus Metarhizium robertsii ARSEF 2575.</title>
        <authorList>
            <person name="Giuliano Garisto Donzelli B."/>
            <person name="Roe B.A."/>
            <person name="Macmil S.L."/>
            <person name="Krasnoff S.B."/>
            <person name="Gibson D.M."/>
        </authorList>
    </citation>
    <scope>NUCLEOTIDE SEQUENCE [LARGE SCALE GENOMIC DNA]</scope>
    <source>
        <strain evidence="1 2">ARSEF 2575</strain>
    </source>
</reference>
<protein>
    <submittedName>
        <fullName evidence="1">Uncharacterized protein</fullName>
    </submittedName>
</protein>
<dbReference type="EMBL" id="JELW01000003">
    <property type="protein sequence ID" value="EXV03250.1"/>
    <property type="molecule type" value="Genomic_DNA"/>
</dbReference>
<evidence type="ECO:0000313" key="1">
    <source>
        <dbReference type="EMBL" id="EXV03250.1"/>
    </source>
</evidence>
<dbReference type="AlphaFoldDB" id="A0A0A1V073"/>
<gene>
    <name evidence="1" type="ORF">X797_003050</name>
</gene>
<organism evidence="1 2">
    <name type="scientific">Metarhizium robertsii</name>
    <dbReference type="NCBI Taxonomy" id="568076"/>
    <lineage>
        <taxon>Eukaryota</taxon>
        <taxon>Fungi</taxon>
        <taxon>Dikarya</taxon>
        <taxon>Ascomycota</taxon>
        <taxon>Pezizomycotina</taxon>
        <taxon>Sordariomycetes</taxon>
        <taxon>Hypocreomycetidae</taxon>
        <taxon>Hypocreales</taxon>
        <taxon>Clavicipitaceae</taxon>
        <taxon>Metarhizium</taxon>
    </lineage>
</organism>
<dbReference type="Pfam" id="PF21858">
    <property type="entry name" value="DUF6914"/>
    <property type="match status" value="1"/>
</dbReference>
<dbReference type="InterPro" id="IPR054208">
    <property type="entry name" value="DUF6914"/>
</dbReference>
<dbReference type="Proteomes" id="UP000030151">
    <property type="component" value="Unassembled WGS sequence"/>
</dbReference>
<dbReference type="OrthoDB" id="4924482at2759"/>
<dbReference type="eggNOG" id="ENOG502RMRC">
    <property type="taxonomic scope" value="Eukaryota"/>
</dbReference>
<dbReference type="HOGENOM" id="CLU_128341_0_0_1"/>
<comment type="caution">
    <text evidence="1">The sequence shown here is derived from an EMBL/GenBank/DDBJ whole genome shotgun (WGS) entry which is preliminary data.</text>
</comment>
<evidence type="ECO:0000313" key="2">
    <source>
        <dbReference type="Proteomes" id="UP000030151"/>
    </source>
</evidence>